<evidence type="ECO:0000256" key="11">
    <source>
        <dbReference type="ARBA" id="ARBA00047592"/>
    </source>
</evidence>
<keyword evidence="10" id="KW-0067">ATP-binding</keyword>
<evidence type="ECO:0000256" key="5">
    <source>
        <dbReference type="ARBA" id="ARBA00022527"/>
    </source>
</evidence>
<dbReference type="EC" id="2.7.11.24" evidence="4"/>
<dbReference type="InterPro" id="IPR000719">
    <property type="entry name" value="Prot_kinase_dom"/>
</dbReference>
<dbReference type="SMART" id="SM00220">
    <property type="entry name" value="S_TKc"/>
    <property type="match status" value="1"/>
</dbReference>
<dbReference type="InterPro" id="IPR008349">
    <property type="entry name" value="MAPK_ERK1/2"/>
</dbReference>
<dbReference type="Gene3D" id="3.30.200.20">
    <property type="entry name" value="Phosphorylase Kinase, domain 1"/>
    <property type="match status" value="1"/>
</dbReference>
<evidence type="ECO:0000256" key="2">
    <source>
        <dbReference type="ARBA" id="ARBA00004345"/>
    </source>
</evidence>
<comment type="similarity">
    <text evidence="3">Belongs to the protein kinase superfamily. CMGC Ser/Thr protein kinase family. MAP kinase subfamily.</text>
</comment>
<proteinExistence type="inferred from homology"/>
<keyword evidence="5" id="KW-0723">Serine/threonine-protein kinase</keyword>
<reference evidence="14" key="1">
    <citation type="submission" date="2020-03" db="EMBL/GenBank/DDBJ databases">
        <title>Long-read based genome assembly of a Labrador retriever dog.</title>
        <authorList>
            <person name="Eory L."/>
            <person name="Zhang W."/>
            <person name="Schoenebeck J."/>
        </authorList>
    </citation>
    <scope>NUCLEOTIDE SEQUENCE [LARGE SCALE GENOMIC DNA]</scope>
    <source>
        <strain evidence="14">Labrador retriever</strain>
    </source>
</reference>
<evidence type="ECO:0000313" key="14">
    <source>
        <dbReference type="Ensembl" id="ENSCAFP00845017046.1"/>
    </source>
</evidence>
<dbReference type="InterPro" id="IPR050117">
    <property type="entry name" value="MAPK"/>
</dbReference>
<keyword evidence="15" id="KW-1185">Reference proteome</keyword>
<evidence type="ECO:0000313" key="15">
    <source>
        <dbReference type="Proteomes" id="UP000805418"/>
    </source>
</evidence>
<dbReference type="PRINTS" id="PR01770">
    <property type="entry name" value="ERK1ERK2MAPK"/>
</dbReference>
<evidence type="ECO:0000259" key="13">
    <source>
        <dbReference type="PROSITE" id="PS50011"/>
    </source>
</evidence>
<dbReference type="PROSITE" id="PS00108">
    <property type="entry name" value="PROTEIN_KINASE_ST"/>
    <property type="match status" value="1"/>
</dbReference>
<dbReference type="GO" id="GO:0004674">
    <property type="term" value="F:protein serine/threonine kinase activity"/>
    <property type="evidence" value="ECO:0000318"/>
    <property type="project" value="GO_Central"/>
</dbReference>
<dbReference type="Gene3D" id="1.10.510.10">
    <property type="entry name" value="Transferase(Phosphotransferase) domain 1"/>
    <property type="match status" value="1"/>
</dbReference>
<feature type="domain" description="Protein kinase" evidence="13">
    <location>
        <begin position="31"/>
        <end position="239"/>
    </location>
</feature>
<dbReference type="Proteomes" id="UP000805418">
    <property type="component" value="Chromosome 9"/>
</dbReference>
<reference evidence="14" key="3">
    <citation type="submission" date="2025-09" db="UniProtKB">
        <authorList>
            <consortium name="Ensembl"/>
        </authorList>
    </citation>
    <scope>IDENTIFICATION</scope>
    <source>
        <strain evidence="14">Boxer</strain>
    </source>
</reference>
<evidence type="ECO:0000256" key="3">
    <source>
        <dbReference type="ARBA" id="ARBA00008832"/>
    </source>
</evidence>
<reference evidence="14" key="2">
    <citation type="submission" date="2025-08" db="UniProtKB">
        <authorList>
            <consortium name="Ensembl"/>
        </authorList>
    </citation>
    <scope>IDENTIFICATION</scope>
    <source>
        <strain evidence="14">Boxer</strain>
    </source>
</reference>
<comment type="cofactor">
    <cofactor evidence="1">
        <name>Mg(2+)</name>
        <dbReference type="ChEBI" id="CHEBI:18420"/>
    </cofactor>
</comment>
<dbReference type="SUPFAM" id="SSF56112">
    <property type="entry name" value="Protein kinase-like (PK-like)"/>
    <property type="match status" value="1"/>
</dbReference>
<comment type="catalytic activity">
    <reaction evidence="12">
        <text>L-seryl-[protein] + ATP = O-phospho-L-seryl-[protein] + ADP + H(+)</text>
        <dbReference type="Rhea" id="RHEA:17989"/>
        <dbReference type="Rhea" id="RHEA-COMP:9863"/>
        <dbReference type="Rhea" id="RHEA-COMP:11604"/>
        <dbReference type="ChEBI" id="CHEBI:15378"/>
        <dbReference type="ChEBI" id="CHEBI:29999"/>
        <dbReference type="ChEBI" id="CHEBI:30616"/>
        <dbReference type="ChEBI" id="CHEBI:83421"/>
        <dbReference type="ChEBI" id="CHEBI:456216"/>
        <dbReference type="EC" id="2.7.11.24"/>
    </reaction>
</comment>
<dbReference type="PROSITE" id="PS50011">
    <property type="entry name" value="PROTEIN_KINASE_DOM"/>
    <property type="match status" value="1"/>
</dbReference>
<dbReference type="FunFam" id="1.10.510.10:FF:000624">
    <property type="entry name" value="Mitogen-activated protein kinase"/>
    <property type="match status" value="1"/>
</dbReference>
<evidence type="ECO:0000256" key="10">
    <source>
        <dbReference type="ARBA" id="ARBA00022840"/>
    </source>
</evidence>
<evidence type="ECO:0000256" key="12">
    <source>
        <dbReference type="ARBA" id="ARBA00048312"/>
    </source>
</evidence>
<keyword evidence="6" id="KW-0597">Phosphoprotein</keyword>
<comment type="subcellular location">
    <subcellularLocation>
        <location evidence="2">Membrane</location>
        <location evidence="2">Caveola</location>
    </subcellularLocation>
</comment>
<dbReference type="GeneTree" id="ENSGT00940000160691"/>
<dbReference type="InterPro" id="IPR011009">
    <property type="entry name" value="Kinase-like_dom_sf"/>
</dbReference>
<dbReference type="GO" id="GO:0005901">
    <property type="term" value="C:caveola"/>
    <property type="evidence" value="ECO:0007669"/>
    <property type="project" value="UniProtKB-SubCell"/>
</dbReference>
<evidence type="ECO:0000256" key="9">
    <source>
        <dbReference type="ARBA" id="ARBA00022777"/>
    </source>
</evidence>
<dbReference type="PANTHER" id="PTHR24055">
    <property type="entry name" value="MITOGEN-ACTIVATED PROTEIN KINASE"/>
    <property type="match status" value="1"/>
</dbReference>
<dbReference type="InterPro" id="IPR008271">
    <property type="entry name" value="Ser/Thr_kinase_AS"/>
</dbReference>
<dbReference type="Ensembl" id="ENSCAFT00845021681.1">
    <property type="protein sequence ID" value="ENSCAFP00845017046.1"/>
    <property type="gene ID" value="ENSCAFG00845012188.1"/>
</dbReference>
<dbReference type="GO" id="GO:0005524">
    <property type="term" value="F:ATP binding"/>
    <property type="evidence" value="ECO:0007669"/>
    <property type="project" value="UniProtKB-KW"/>
</dbReference>
<keyword evidence="9" id="KW-0418">Kinase</keyword>
<evidence type="ECO:0000256" key="4">
    <source>
        <dbReference type="ARBA" id="ARBA00012411"/>
    </source>
</evidence>
<evidence type="ECO:0000256" key="1">
    <source>
        <dbReference type="ARBA" id="ARBA00001946"/>
    </source>
</evidence>
<accession>A0A8I3NHW4</accession>
<keyword evidence="8" id="KW-0547">Nucleotide-binding</keyword>
<keyword evidence="7" id="KW-0808">Transferase</keyword>
<dbReference type="GO" id="GO:0005634">
    <property type="term" value="C:nucleus"/>
    <property type="evidence" value="ECO:0000318"/>
    <property type="project" value="GO_Central"/>
</dbReference>
<dbReference type="GO" id="GO:0035556">
    <property type="term" value="P:intracellular signal transduction"/>
    <property type="evidence" value="ECO:0000318"/>
    <property type="project" value="GO_Central"/>
</dbReference>
<evidence type="ECO:0000256" key="6">
    <source>
        <dbReference type="ARBA" id="ARBA00022553"/>
    </source>
</evidence>
<evidence type="ECO:0000256" key="8">
    <source>
        <dbReference type="ARBA" id="ARBA00022741"/>
    </source>
</evidence>
<dbReference type="AlphaFoldDB" id="A0A8I3NHW4"/>
<comment type="catalytic activity">
    <reaction evidence="11">
        <text>L-threonyl-[protein] + ATP = O-phospho-L-threonyl-[protein] + ADP + H(+)</text>
        <dbReference type="Rhea" id="RHEA:46608"/>
        <dbReference type="Rhea" id="RHEA-COMP:11060"/>
        <dbReference type="Rhea" id="RHEA-COMP:11605"/>
        <dbReference type="ChEBI" id="CHEBI:15378"/>
        <dbReference type="ChEBI" id="CHEBI:30013"/>
        <dbReference type="ChEBI" id="CHEBI:30616"/>
        <dbReference type="ChEBI" id="CHEBI:61977"/>
        <dbReference type="ChEBI" id="CHEBI:456216"/>
        <dbReference type="EC" id="2.7.11.24"/>
    </reaction>
</comment>
<organism evidence="14 15">
    <name type="scientific">Canis lupus familiaris</name>
    <name type="common">Dog</name>
    <name type="synonym">Canis familiaris</name>
    <dbReference type="NCBI Taxonomy" id="9615"/>
    <lineage>
        <taxon>Eukaryota</taxon>
        <taxon>Metazoa</taxon>
        <taxon>Chordata</taxon>
        <taxon>Craniata</taxon>
        <taxon>Vertebrata</taxon>
        <taxon>Euteleostomi</taxon>
        <taxon>Mammalia</taxon>
        <taxon>Eutheria</taxon>
        <taxon>Laurasiatheria</taxon>
        <taxon>Carnivora</taxon>
        <taxon>Caniformia</taxon>
        <taxon>Canidae</taxon>
        <taxon>Canis</taxon>
    </lineage>
</organism>
<name>A0A8I3NHW4_CANLF</name>
<dbReference type="OrthoDB" id="192887at2759"/>
<dbReference type="Pfam" id="PF00069">
    <property type="entry name" value="Pkinase"/>
    <property type="match status" value="1"/>
</dbReference>
<dbReference type="GO" id="GO:0007166">
    <property type="term" value="P:cell surface receptor signaling pathway"/>
    <property type="evidence" value="ECO:0000318"/>
    <property type="project" value="GO_Central"/>
</dbReference>
<dbReference type="GO" id="GO:0004707">
    <property type="term" value="F:MAP kinase activity"/>
    <property type="evidence" value="ECO:0007669"/>
    <property type="project" value="UniProtKB-EC"/>
</dbReference>
<dbReference type="GO" id="GO:0060341">
    <property type="term" value="P:regulation of cellular localization"/>
    <property type="evidence" value="ECO:0007669"/>
    <property type="project" value="UniProtKB-ARBA"/>
</dbReference>
<dbReference type="GO" id="GO:0005737">
    <property type="term" value="C:cytoplasm"/>
    <property type="evidence" value="ECO:0000318"/>
    <property type="project" value="GO_Central"/>
</dbReference>
<evidence type="ECO:0000256" key="7">
    <source>
        <dbReference type="ARBA" id="ARBA00022679"/>
    </source>
</evidence>
<sequence>MWSPGKLMGSPGILGEGEVVKGQPFNVGPRYTQLHYIREGAYVMVSPAYDHVRKVRVAIKKISPFEHQTCCQRTLREIQILLCFCHENVIDVYIVQDLMETDLYKLRKSQQLSNDHVCYFLYQILRGLKYIHSANVLHQDLKPSNLLINTTCDLKICDFGLAGIADPEHDHTGFLTEYVATRWYRAPEIMLNSKGYTKSIDIWSVGCILAEMLSNGPIFPGKHYLDQLNHILGILGSPS</sequence>
<protein>
    <recommendedName>
        <fullName evidence="4">mitogen-activated protein kinase</fullName>
        <ecNumber evidence="4">2.7.11.24</ecNumber>
    </recommendedName>
</protein>